<keyword evidence="2" id="KW-1185">Reference proteome</keyword>
<dbReference type="RefSeq" id="WP_171647185.1">
    <property type="nucleotide sequence ID" value="NZ_WHOA01000216.1"/>
</dbReference>
<protein>
    <submittedName>
        <fullName evidence="1">Uncharacterized protein</fullName>
    </submittedName>
</protein>
<reference evidence="1 2" key="1">
    <citation type="submission" date="2019-10" db="EMBL/GenBank/DDBJ databases">
        <title>Description of Paenibacillus terrestris sp. nov.</title>
        <authorList>
            <person name="Carlier A."/>
            <person name="Qi S."/>
        </authorList>
    </citation>
    <scope>NUCLEOTIDE SEQUENCE [LARGE SCALE GENOMIC DNA]</scope>
    <source>
        <strain evidence="1 2">LMG 31458</strain>
    </source>
</reference>
<gene>
    <name evidence="1" type="ORF">GC098_29705</name>
</gene>
<organism evidence="1 2">
    <name type="scientific">Paenibacillus phytorum</name>
    <dbReference type="NCBI Taxonomy" id="2654977"/>
    <lineage>
        <taxon>Bacteria</taxon>
        <taxon>Bacillati</taxon>
        <taxon>Bacillota</taxon>
        <taxon>Bacilli</taxon>
        <taxon>Bacillales</taxon>
        <taxon>Paenibacillaceae</taxon>
        <taxon>Paenibacillus</taxon>
    </lineage>
</organism>
<evidence type="ECO:0000313" key="2">
    <source>
        <dbReference type="Proteomes" id="UP000616779"/>
    </source>
</evidence>
<sequence length="159" mass="18442">MNTWLQRPTEVANLLNPAFCGMLLKEFVKSYENETGSGVPLELMFLLLPIVLHSSTREQLPSTVRTQLQPWLQSCPDVRIGFAHRVNEMIPFTRESMIFLMNKGYLEQVNGCFKTNTKRYIRQTIPDEINEIIKKCRFLGRWLSNSSSSTIFTLWGIRP</sequence>
<dbReference type="EMBL" id="WHOA01000216">
    <property type="protein sequence ID" value="NOU75502.1"/>
    <property type="molecule type" value="Genomic_DNA"/>
</dbReference>
<dbReference type="InterPro" id="IPR045390">
    <property type="entry name" value="ABC-3C_MC3"/>
</dbReference>
<name>A0ABX1Y3R0_9BACL</name>
<evidence type="ECO:0000313" key="1">
    <source>
        <dbReference type="EMBL" id="NOU75502.1"/>
    </source>
</evidence>
<dbReference type="Pfam" id="PF20131">
    <property type="entry name" value="MC3"/>
    <property type="match status" value="1"/>
</dbReference>
<dbReference type="Proteomes" id="UP000616779">
    <property type="component" value="Unassembled WGS sequence"/>
</dbReference>
<accession>A0ABX1Y3R0</accession>
<proteinExistence type="predicted"/>
<comment type="caution">
    <text evidence="1">The sequence shown here is derived from an EMBL/GenBank/DDBJ whole genome shotgun (WGS) entry which is preliminary data.</text>
</comment>